<evidence type="ECO:0000313" key="3">
    <source>
        <dbReference type="Proteomes" id="UP001231189"/>
    </source>
</evidence>
<gene>
    <name evidence="2" type="ORF">QYE76_058962</name>
</gene>
<name>A0AAD8T829_LOLMU</name>
<evidence type="ECO:0000313" key="2">
    <source>
        <dbReference type="EMBL" id="KAK1670803.1"/>
    </source>
</evidence>
<dbReference type="Pfam" id="PF03478">
    <property type="entry name" value="Beta-prop_KIB1-4"/>
    <property type="match status" value="1"/>
</dbReference>
<dbReference type="PANTHER" id="PTHR33165:SF84">
    <property type="entry name" value="DUF295 DOMAIN-CONTAINING PROTEIN"/>
    <property type="match status" value="1"/>
</dbReference>
<accession>A0AAD8T829</accession>
<comment type="caution">
    <text evidence="2">The sequence shown here is derived from an EMBL/GenBank/DDBJ whole genome shotgun (WGS) entry which is preliminary data.</text>
</comment>
<protein>
    <recommendedName>
        <fullName evidence="1">KIB1-4 beta-propeller domain-containing protein</fullName>
    </recommendedName>
</protein>
<dbReference type="AlphaFoldDB" id="A0AAD8T829"/>
<dbReference type="PANTHER" id="PTHR33165">
    <property type="entry name" value="F-BOX DOMAIN CONTAINING PROTEIN-LIKE-RELATED"/>
    <property type="match status" value="1"/>
</dbReference>
<dbReference type="Proteomes" id="UP001231189">
    <property type="component" value="Unassembled WGS sequence"/>
</dbReference>
<dbReference type="EMBL" id="JAUUTY010000003">
    <property type="protein sequence ID" value="KAK1670803.1"/>
    <property type="molecule type" value="Genomic_DNA"/>
</dbReference>
<organism evidence="2 3">
    <name type="scientific">Lolium multiflorum</name>
    <name type="common">Italian ryegrass</name>
    <name type="synonym">Lolium perenne subsp. multiflorum</name>
    <dbReference type="NCBI Taxonomy" id="4521"/>
    <lineage>
        <taxon>Eukaryota</taxon>
        <taxon>Viridiplantae</taxon>
        <taxon>Streptophyta</taxon>
        <taxon>Embryophyta</taxon>
        <taxon>Tracheophyta</taxon>
        <taxon>Spermatophyta</taxon>
        <taxon>Magnoliopsida</taxon>
        <taxon>Liliopsida</taxon>
        <taxon>Poales</taxon>
        <taxon>Poaceae</taxon>
        <taxon>BOP clade</taxon>
        <taxon>Pooideae</taxon>
        <taxon>Poodae</taxon>
        <taxon>Poeae</taxon>
        <taxon>Poeae Chloroplast Group 2 (Poeae type)</taxon>
        <taxon>Loliodinae</taxon>
        <taxon>Loliinae</taxon>
        <taxon>Lolium</taxon>
    </lineage>
</organism>
<keyword evidence="3" id="KW-1185">Reference proteome</keyword>
<feature type="domain" description="KIB1-4 beta-propeller" evidence="1">
    <location>
        <begin position="79"/>
        <end position="346"/>
    </location>
</feature>
<sequence length="442" mass="49251">MADWSSLPSELVRRIADCLLDTNDLDCYVDFRDVCPKWRSATDDPKDSSELRFRPHRRVIIDEVFQSDARLLVNTVSGRVVRKDLPLLANYHVIATTHGGFFVLADKEPPHGAVVLNPFTGHMIRFKAPVPSYVNVSAAALSGHCAGKLLMSSFFSGPRSSRPQCSSPTLILLWDICYEQYMATPDSGSFSVEFDEDGDPSSFILMRLAVTGGICAADSWKRKLAPLPAASARKIFSLIQQLGIDPHKMFGEKPVSEFTDIPGMGDSNHAFLVESAGKLLAIIKLQKHLKVFRMDKGDEFDPVKSIGGHAVFVGYRRCISVNTGNIPPITANCVYYMKSTDSSLDIYKYDIETEIEERVCEAIDSLNPITLSFASPPFTIVQLLSSYTINVGESQLAMERLKLQNLEMERLRQQDPHGGFPRVLFPQDFSFPELELDDDISD</sequence>
<proteinExistence type="predicted"/>
<dbReference type="InterPro" id="IPR005174">
    <property type="entry name" value="KIB1-4_b-propeller"/>
</dbReference>
<evidence type="ECO:0000259" key="1">
    <source>
        <dbReference type="Pfam" id="PF03478"/>
    </source>
</evidence>
<reference evidence="2" key="1">
    <citation type="submission" date="2023-07" db="EMBL/GenBank/DDBJ databases">
        <title>A chromosome-level genome assembly of Lolium multiflorum.</title>
        <authorList>
            <person name="Chen Y."/>
            <person name="Copetti D."/>
            <person name="Kolliker R."/>
            <person name="Studer B."/>
        </authorList>
    </citation>
    <scope>NUCLEOTIDE SEQUENCE</scope>
    <source>
        <strain evidence="2">02402/16</strain>
        <tissue evidence="2">Leaf</tissue>
    </source>
</reference>